<evidence type="ECO:0000313" key="2">
    <source>
        <dbReference type="Proteomes" id="UP001458880"/>
    </source>
</evidence>
<dbReference type="AlphaFoldDB" id="A0AAW1MKF8"/>
<comment type="caution">
    <text evidence="1">The sequence shown here is derived from an EMBL/GenBank/DDBJ whole genome shotgun (WGS) entry which is preliminary data.</text>
</comment>
<keyword evidence="2" id="KW-1185">Reference proteome</keyword>
<dbReference type="EMBL" id="JASPKY010000034">
    <property type="protein sequence ID" value="KAK9747092.1"/>
    <property type="molecule type" value="Genomic_DNA"/>
</dbReference>
<protein>
    <submittedName>
        <fullName evidence="1">Uncharacterized protein</fullName>
    </submittedName>
</protein>
<gene>
    <name evidence="1" type="ORF">QE152_g5552</name>
</gene>
<name>A0AAW1MKF8_POPJA</name>
<sequence>MSLKTTLFRLHDFFDVPPFIIVEVDSFNASSSGTLVLLPMLFISITSDFTIALSRSIKTFLFPDTSLPSFSILIDLITFHQKITPLEH</sequence>
<accession>A0AAW1MKF8</accession>
<proteinExistence type="predicted"/>
<dbReference type="Proteomes" id="UP001458880">
    <property type="component" value="Unassembled WGS sequence"/>
</dbReference>
<reference evidence="1 2" key="1">
    <citation type="journal article" date="2024" name="BMC Genomics">
        <title>De novo assembly and annotation of Popillia japonica's genome with initial clues to its potential as an invasive pest.</title>
        <authorList>
            <person name="Cucini C."/>
            <person name="Boschi S."/>
            <person name="Funari R."/>
            <person name="Cardaioli E."/>
            <person name="Iannotti N."/>
            <person name="Marturano G."/>
            <person name="Paoli F."/>
            <person name="Bruttini M."/>
            <person name="Carapelli A."/>
            <person name="Frati F."/>
            <person name="Nardi F."/>
        </authorList>
    </citation>
    <scope>NUCLEOTIDE SEQUENCE [LARGE SCALE GENOMIC DNA]</scope>
    <source>
        <strain evidence="1">DMR45628</strain>
    </source>
</reference>
<evidence type="ECO:0000313" key="1">
    <source>
        <dbReference type="EMBL" id="KAK9747092.1"/>
    </source>
</evidence>
<organism evidence="1 2">
    <name type="scientific">Popillia japonica</name>
    <name type="common">Japanese beetle</name>
    <dbReference type="NCBI Taxonomy" id="7064"/>
    <lineage>
        <taxon>Eukaryota</taxon>
        <taxon>Metazoa</taxon>
        <taxon>Ecdysozoa</taxon>
        <taxon>Arthropoda</taxon>
        <taxon>Hexapoda</taxon>
        <taxon>Insecta</taxon>
        <taxon>Pterygota</taxon>
        <taxon>Neoptera</taxon>
        <taxon>Endopterygota</taxon>
        <taxon>Coleoptera</taxon>
        <taxon>Polyphaga</taxon>
        <taxon>Scarabaeiformia</taxon>
        <taxon>Scarabaeidae</taxon>
        <taxon>Rutelinae</taxon>
        <taxon>Popillia</taxon>
    </lineage>
</organism>